<feature type="compositionally biased region" description="Acidic residues" evidence="1">
    <location>
        <begin position="245"/>
        <end position="255"/>
    </location>
</feature>
<dbReference type="AlphaFoldDB" id="A0A6G6J7Q3"/>
<reference evidence="2 3" key="1">
    <citation type="submission" date="2020-02" db="EMBL/GenBank/DDBJ databases">
        <title>Integrative conjugative elements (ICEs) and plasmids drive adaptation of Pseudomonas nitroreducens strain HBP1 to wastewater environment.</title>
        <authorList>
            <person name="Sentchilo V."/>
            <person name="Carraro N."/>
            <person name="Bertelli C."/>
            <person name="van der Meer J.R."/>
        </authorList>
    </citation>
    <scope>NUCLEOTIDE SEQUENCE [LARGE SCALE GENOMIC DNA]</scope>
    <source>
        <strain evidence="2 3">HBP1</strain>
        <plasmid evidence="3">ppnihbp1_1</plasmid>
    </source>
</reference>
<keyword evidence="2" id="KW-0614">Plasmid</keyword>
<gene>
    <name evidence="2" type="ORF">G5B91_33650</name>
</gene>
<sequence>MQANLFGYADLVDTSTPEMGAQVDLFGNAISNPTVEKPKAARKPTTKIVIDRKALWSTSGYLAGLKELDEDDDVAEVTTTSDTRSDNSTIERLEKALGLSPVIKDGKWQTDELGYVYRRVGKPFTGKRVLGKRGSMVWELNRNCVLSSAREALEPMFTDPCCWLISNSVYVLSIRLRMMDEDEDPFACLQAFLQVMTQHDFIDNSRKGETIRNLTRRDQMREKRAAARKTKEEKPVSKALMRDMESDDYAFDDTE</sequence>
<name>A0A6G6J7Q3_PSENT</name>
<geneLocation type="plasmid" evidence="3">
    <name>ppnihbp1_1</name>
</geneLocation>
<dbReference type="KEGG" id="pnt:G5B91_33650"/>
<organism evidence="2 3">
    <name type="scientific">Pseudomonas nitroreducens</name>
    <dbReference type="NCBI Taxonomy" id="46680"/>
    <lineage>
        <taxon>Bacteria</taxon>
        <taxon>Pseudomonadati</taxon>
        <taxon>Pseudomonadota</taxon>
        <taxon>Gammaproteobacteria</taxon>
        <taxon>Pseudomonadales</taxon>
        <taxon>Pseudomonadaceae</taxon>
        <taxon>Pseudomonas</taxon>
    </lineage>
</organism>
<protein>
    <submittedName>
        <fullName evidence="2">Uncharacterized protein</fullName>
    </submittedName>
</protein>
<evidence type="ECO:0000256" key="1">
    <source>
        <dbReference type="SAM" id="MobiDB-lite"/>
    </source>
</evidence>
<evidence type="ECO:0000313" key="2">
    <source>
        <dbReference type="EMBL" id="QIE91302.1"/>
    </source>
</evidence>
<proteinExistence type="predicted"/>
<dbReference type="RefSeq" id="WP_017519789.1">
    <property type="nucleotide sequence ID" value="NZ_CP049142.1"/>
</dbReference>
<feature type="region of interest" description="Disordered" evidence="1">
    <location>
        <begin position="217"/>
        <end position="255"/>
    </location>
</feature>
<dbReference type="EMBL" id="CP049142">
    <property type="protein sequence ID" value="QIE91302.1"/>
    <property type="molecule type" value="Genomic_DNA"/>
</dbReference>
<accession>A0A6G6J7Q3</accession>
<evidence type="ECO:0000313" key="3">
    <source>
        <dbReference type="Proteomes" id="UP000501063"/>
    </source>
</evidence>
<dbReference type="Proteomes" id="UP000501063">
    <property type="component" value="Plasmid pPniHBP1_1"/>
</dbReference>
<feature type="compositionally biased region" description="Basic and acidic residues" evidence="1">
    <location>
        <begin position="217"/>
        <end position="244"/>
    </location>
</feature>